<dbReference type="InterPro" id="IPR021869">
    <property type="entry name" value="RNase_Zc3h12_NYN"/>
</dbReference>
<dbReference type="InterPro" id="IPR040546">
    <property type="entry name" value="Rege-1_UBA-like"/>
</dbReference>
<proteinExistence type="inferred from homology"/>
<feature type="domain" description="C3H1-type" evidence="12">
    <location>
        <begin position="568"/>
        <end position="592"/>
    </location>
</feature>
<dbReference type="EMBL" id="CAJHNH020008475">
    <property type="protein sequence ID" value="CAG5135947.1"/>
    <property type="molecule type" value="Genomic_DNA"/>
</dbReference>
<comment type="cofactor">
    <cofactor evidence="1">
        <name>Mg(2+)</name>
        <dbReference type="ChEBI" id="CHEBI:18420"/>
    </cofactor>
</comment>
<dbReference type="InterPro" id="IPR000571">
    <property type="entry name" value="Znf_CCCH"/>
</dbReference>
<keyword evidence="5" id="KW-0255">Endonuclease</keyword>
<evidence type="ECO:0000256" key="5">
    <source>
        <dbReference type="ARBA" id="ARBA00022759"/>
    </source>
</evidence>
<gene>
    <name evidence="13" type="ORF">CUNI_LOCUS21505</name>
</gene>
<feature type="zinc finger region" description="C3H1-type" evidence="10">
    <location>
        <begin position="568"/>
        <end position="592"/>
    </location>
</feature>
<reference evidence="13" key="1">
    <citation type="submission" date="2021-04" db="EMBL/GenBank/DDBJ databases">
        <authorList>
            <consortium name="Molecular Ecology Group"/>
        </authorList>
    </citation>
    <scope>NUCLEOTIDE SEQUENCE</scope>
</reference>
<evidence type="ECO:0000313" key="13">
    <source>
        <dbReference type="EMBL" id="CAG5135947.1"/>
    </source>
</evidence>
<protein>
    <recommendedName>
        <fullName evidence="12">C3H1-type domain-containing protein</fullName>
    </recommendedName>
</protein>
<name>A0A8S4A2G2_9EUPU</name>
<feature type="region of interest" description="Disordered" evidence="11">
    <location>
        <begin position="1029"/>
        <end position="1053"/>
    </location>
</feature>
<comment type="caution">
    <text evidence="13">The sequence shown here is derived from an EMBL/GenBank/DDBJ whole genome shotgun (WGS) entry which is preliminary data.</text>
</comment>
<dbReference type="FunFam" id="3.40.50.11980:FF:000001">
    <property type="entry name" value="ZC3H12A isoform 1"/>
    <property type="match status" value="1"/>
</dbReference>
<feature type="region of interest" description="Disordered" evidence="11">
    <location>
        <begin position="989"/>
        <end position="1017"/>
    </location>
</feature>
<evidence type="ECO:0000256" key="1">
    <source>
        <dbReference type="ARBA" id="ARBA00001946"/>
    </source>
</evidence>
<dbReference type="GO" id="GO:0003729">
    <property type="term" value="F:mRNA binding"/>
    <property type="evidence" value="ECO:0007669"/>
    <property type="project" value="TreeGrafter"/>
</dbReference>
<evidence type="ECO:0000256" key="6">
    <source>
        <dbReference type="ARBA" id="ARBA00022771"/>
    </source>
</evidence>
<dbReference type="GO" id="GO:0004521">
    <property type="term" value="F:RNA endonuclease activity"/>
    <property type="evidence" value="ECO:0007669"/>
    <property type="project" value="TreeGrafter"/>
</dbReference>
<keyword evidence="9" id="KW-0460">Magnesium</keyword>
<keyword evidence="6 10" id="KW-0863">Zinc-finger</keyword>
<dbReference type="GO" id="GO:0036464">
    <property type="term" value="C:cytoplasmic ribonucleoprotein granule"/>
    <property type="evidence" value="ECO:0007669"/>
    <property type="project" value="TreeGrafter"/>
</dbReference>
<feature type="region of interest" description="Disordered" evidence="11">
    <location>
        <begin position="1153"/>
        <end position="1172"/>
    </location>
</feature>
<dbReference type="PROSITE" id="PS50103">
    <property type="entry name" value="ZF_C3H1"/>
    <property type="match status" value="1"/>
</dbReference>
<feature type="region of interest" description="Disordered" evidence="11">
    <location>
        <begin position="630"/>
        <end position="678"/>
    </location>
</feature>
<dbReference type="Pfam" id="PF11977">
    <property type="entry name" value="RNase_Zc3h12a"/>
    <property type="match status" value="1"/>
</dbReference>
<evidence type="ECO:0000256" key="9">
    <source>
        <dbReference type="ARBA" id="ARBA00022842"/>
    </source>
</evidence>
<keyword evidence="7" id="KW-0378">Hydrolase</keyword>
<evidence type="ECO:0000259" key="12">
    <source>
        <dbReference type="PROSITE" id="PS50103"/>
    </source>
</evidence>
<dbReference type="GO" id="GO:0016787">
    <property type="term" value="F:hydrolase activity"/>
    <property type="evidence" value="ECO:0007669"/>
    <property type="project" value="UniProtKB-KW"/>
</dbReference>
<organism evidence="13 14">
    <name type="scientific">Candidula unifasciata</name>
    <dbReference type="NCBI Taxonomy" id="100452"/>
    <lineage>
        <taxon>Eukaryota</taxon>
        <taxon>Metazoa</taxon>
        <taxon>Spiralia</taxon>
        <taxon>Lophotrochozoa</taxon>
        <taxon>Mollusca</taxon>
        <taxon>Gastropoda</taxon>
        <taxon>Heterobranchia</taxon>
        <taxon>Euthyneura</taxon>
        <taxon>Panpulmonata</taxon>
        <taxon>Eupulmonata</taxon>
        <taxon>Stylommatophora</taxon>
        <taxon>Helicina</taxon>
        <taxon>Helicoidea</taxon>
        <taxon>Geomitridae</taxon>
        <taxon>Candidula</taxon>
    </lineage>
</organism>
<dbReference type="PANTHER" id="PTHR12876">
    <property type="entry name" value="N4BP1-RELATED"/>
    <property type="match status" value="1"/>
</dbReference>
<dbReference type="Gene3D" id="3.40.50.11980">
    <property type="match status" value="1"/>
</dbReference>
<evidence type="ECO:0000256" key="2">
    <source>
        <dbReference type="ARBA" id="ARBA00010922"/>
    </source>
</evidence>
<keyword evidence="8 10" id="KW-0862">Zinc</keyword>
<keyword evidence="14" id="KW-1185">Reference proteome</keyword>
<dbReference type="Proteomes" id="UP000678393">
    <property type="component" value="Unassembled WGS sequence"/>
</dbReference>
<dbReference type="Pfam" id="PF18039">
    <property type="entry name" value="UBA_6"/>
    <property type="match status" value="1"/>
</dbReference>
<sequence>MVLESSPFMQTSSLPGQVSADLAVTLEETFGVEELANPKRDILLGALHERIDKNKNSNVGLDRAVGLELGDKNCEVGFYWTVSVDSNNKNNFVGSNGIVSFDSGNQNSGADFDNFDSNKKILQSHADKNSKSCLDRFPSLGRTDKSRTVDRFANIDSIKTCRTADIDEVASLGSNFPIASSVLHGSPQQDTDIGKDNDVCGLTQILPGSIHTNQLQTMSTETLNDSHSGLTHHDFSSLDDIEADCTADPASDLNTTTLFDFFDGAISPDAAVLSSSFSSSDEEEGVESLDVDRLLKDPRCVKRFEQALKLGYSETSIVKVLQKLSPECGLNDLLSGLISLDDSSPDDVFSHKPQTNAGLGDWDVANYTSWGMTLSNSAGVSEKSIISPGRKHDILNVDWRNNLHYIIIDGSNVAMSHGKNVFSCRGIQIAVEWFQARGHENITVFIPQWRKEASRPDALITDQDILYELEKQGIVVFTPARRVKGRRVVCYDDRFILKLAVETDGIVVSNDVYRDLVREREEFRHVVDQRLLMYSFVNDRFMPPEDPLGRMGPTLDDFLCKTPLQRHPKPQTCPYGKKCTYGNKCRFYHPERGFVPQKSITETLKEHAQLKLQERASKMLKVAEKERRYKQKLSRAKSMIPSESVPALSSPADTGEARRKQGKPKLGHSKSLILPEKSSDYLNEPRKKLEEAELAVALGQMIIGDLSFVEKSSLNVFDSDNSVKLLESNPSSAGASTRQDEASIENTLASDGQLTPSSVLNVSNTKSEVYPTLQNIEPLESQERYVSGHLLLAKKLSYENKESNFFSDHLLNSSSAQISDQAIFLGKTNEHVQGELRSRQDIKFSTSLGSSQVYPVNKPQSQQVYMPVMGHYPGLARSMSTNAHTHSAPLFLQQIDSRLRSPPYRHEILDGRMFSDCLDRRSPDSGIYTSAEGVRTTFPSHTEGHFQVYNSYPPLNNVQPAIAQKLMGLHRAYSSTDNVRTAEEFQRKLAMRRSSSSTSQFGSDHMAPNHHPHHGMLAQLAPTPCQLGQSPGLRRQNSISDPEIHSSSGGGKFPNGLSSVYQDTHANNPNNYYSSRNQQFPKQFQYFHQQNFQQSYQHEQHNSHDIFTTQQQHQQQMESSQPPPFILKSRLANWEQSLSSANLDLFSPVETATQHGQYNPNPNTIQSPNNSQIPYFPQCTVTPLIQETSGSHIYNSSYSQSSVPYPQPSTVYRPTNSSLSVVPSTVPSLHSYPMLIQQNSTPQNSSQSLQPVVNCQIVEEDSEILPNDPRYTIYYHLSSVFGEQIVRKVLNLHPDVKDPTQICQLLMKFKENGC</sequence>
<dbReference type="PANTHER" id="PTHR12876:SF35">
    <property type="entry name" value="LD08718P-RELATED"/>
    <property type="match status" value="1"/>
</dbReference>
<evidence type="ECO:0000256" key="8">
    <source>
        <dbReference type="ARBA" id="ARBA00022833"/>
    </source>
</evidence>
<evidence type="ECO:0000256" key="3">
    <source>
        <dbReference type="ARBA" id="ARBA00022722"/>
    </source>
</evidence>
<dbReference type="InterPro" id="IPR051101">
    <property type="entry name" value="ZC3H12/N4BP1_RNase_Reg"/>
</dbReference>
<evidence type="ECO:0000256" key="11">
    <source>
        <dbReference type="SAM" id="MobiDB-lite"/>
    </source>
</evidence>
<evidence type="ECO:0000313" key="14">
    <source>
        <dbReference type="Proteomes" id="UP000678393"/>
    </source>
</evidence>
<evidence type="ECO:0000256" key="10">
    <source>
        <dbReference type="PROSITE-ProRule" id="PRU00723"/>
    </source>
</evidence>
<dbReference type="GO" id="GO:0008270">
    <property type="term" value="F:zinc ion binding"/>
    <property type="evidence" value="ECO:0007669"/>
    <property type="project" value="UniProtKB-KW"/>
</dbReference>
<evidence type="ECO:0000256" key="7">
    <source>
        <dbReference type="ARBA" id="ARBA00022801"/>
    </source>
</evidence>
<evidence type="ECO:0000256" key="4">
    <source>
        <dbReference type="ARBA" id="ARBA00022723"/>
    </source>
</evidence>
<comment type="similarity">
    <text evidence="2">Belongs to the ZC3H12 family.</text>
</comment>
<dbReference type="GO" id="GO:0005634">
    <property type="term" value="C:nucleus"/>
    <property type="evidence" value="ECO:0007669"/>
    <property type="project" value="TreeGrafter"/>
</dbReference>
<accession>A0A8S4A2G2</accession>
<keyword evidence="4 10" id="KW-0479">Metal-binding</keyword>
<keyword evidence="3" id="KW-0540">Nuclease</keyword>
<dbReference type="OrthoDB" id="392925at2759"/>